<protein>
    <recommendedName>
        <fullName evidence="3">Autotransporter domain-containing protein</fullName>
    </recommendedName>
</protein>
<dbReference type="SUPFAM" id="SSF103515">
    <property type="entry name" value="Autotransporter"/>
    <property type="match status" value="1"/>
</dbReference>
<reference evidence="1 2" key="1">
    <citation type="submission" date="2018-04" db="EMBL/GenBank/DDBJ databases">
        <title>Novel Campyloabacter and Helicobacter Species and Strains.</title>
        <authorList>
            <person name="Mannion A.J."/>
            <person name="Shen Z."/>
            <person name="Fox J.G."/>
        </authorList>
    </citation>
    <scope>NUCLEOTIDE SEQUENCE [LARGE SCALE GENOMIC DNA]</scope>
    <source>
        <strain evidence="1 2">ATCC 700242</strain>
    </source>
</reference>
<dbReference type="AlphaFoldDB" id="A0A3D8IXX8"/>
<gene>
    <name evidence="1" type="ORF">CQA62_02155</name>
</gene>
<proteinExistence type="predicted"/>
<dbReference type="Gene3D" id="2.40.128.130">
    <property type="entry name" value="Autotransporter beta-domain"/>
    <property type="match status" value="1"/>
</dbReference>
<organism evidence="1 2">
    <name type="scientific">Helicobacter cholecystus</name>
    <dbReference type="NCBI Taxonomy" id="45498"/>
    <lineage>
        <taxon>Bacteria</taxon>
        <taxon>Pseudomonadati</taxon>
        <taxon>Campylobacterota</taxon>
        <taxon>Epsilonproteobacteria</taxon>
        <taxon>Campylobacterales</taxon>
        <taxon>Helicobacteraceae</taxon>
        <taxon>Helicobacter</taxon>
    </lineage>
</organism>
<dbReference type="Proteomes" id="UP000257067">
    <property type="component" value="Unassembled WGS sequence"/>
</dbReference>
<sequence length="854" mass="92975">MSIAECKTGVIPIWPLYKGGVYPIASIHAPKGSATGILDTLDDFNMHTYYFMIENIEARDEAIGLEMTSNSSSVKIVGSLIEMSSITSKETNAYGIKSKNLDLTLAPLDLLLVKVDTAITLESLSAKKDAYGIFSNNLSITGKGRVYMQSITSETGVATGIKSNRAILQKPKLEFESISGDSAVGIDAYSLEADQANISISSITATSHAYGIRSQSNLMMNNLSLKINSITSKQGSAIGVELNGSTGMQDNYYASSRGSSTLEFKEVSGVNALGIKANGDSNLRDERIFLKFGGISASSGNAVGYYSIGGDLKVNKSVLDFGEISSASSEAYGFVADKFSFVLNLNSSTLSMSLRGKNGSAFEGFNGAKIDVSMSDSVMNIDGNGGRIEKLDVRGKNYIDLSGHSHHSLKDRTSSRSLTIHSLSGDVTIPSNKILTFGLYYSADKGIADHVLIEENDMSHWAYPFNINIDIYSDLSSQITTKSQPYALLLKSNNTIIVNGITSSSMVGTSVLNEGIESVITLIHRYDDGAGEAYYYLDTREKQQRSFNANAFNPILHAIDANLGSYFLSTHTLNKRMMGLKSGRDDSGLWGRVSFGEVDGLFADMRSVHIQIGGDYQKEKNGRNYFVGIIGGYNPTLSNDEWVSNLNHYEMGVYGGVYAQSGWFYYSQLKADYFQAQLATSQYMEKTKLSQWGMSLSNELGFRLSFGEGRGFFLEPKAMVSVGALMPIKYQQNILNSSRTLSGNVQALFALDSQLGGRIGYAFFRGSDIYVGAYYSYKGLYGGALKVEGVGSTGEKLSGKYATSRFNSLHSVLFDFGSNIEIGINSKLCFDVDFGFGDLYHTVYRVNASYRFNF</sequence>
<evidence type="ECO:0000313" key="2">
    <source>
        <dbReference type="Proteomes" id="UP000257067"/>
    </source>
</evidence>
<keyword evidence="2" id="KW-1185">Reference proteome</keyword>
<comment type="caution">
    <text evidence="1">The sequence shown here is derived from an EMBL/GenBank/DDBJ whole genome shotgun (WGS) entry which is preliminary data.</text>
</comment>
<evidence type="ECO:0008006" key="3">
    <source>
        <dbReference type="Google" id="ProtNLM"/>
    </source>
</evidence>
<name>A0A3D8IXX8_9HELI</name>
<evidence type="ECO:0000313" key="1">
    <source>
        <dbReference type="EMBL" id="RDU69474.1"/>
    </source>
</evidence>
<dbReference type="InterPro" id="IPR036709">
    <property type="entry name" value="Autotransporte_beta_dom_sf"/>
</dbReference>
<dbReference type="EMBL" id="NXLU01000002">
    <property type="protein sequence ID" value="RDU69474.1"/>
    <property type="molecule type" value="Genomic_DNA"/>
</dbReference>
<accession>A0A3D8IXX8</accession>